<dbReference type="Pfam" id="PF01926">
    <property type="entry name" value="MMR_HSR1"/>
    <property type="match status" value="1"/>
</dbReference>
<dbReference type="Gene3D" id="3.40.50.300">
    <property type="entry name" value="P-loop containing nucleotide triphosphate hydrolases"/>
    <property type="match status" value="1"/>
</dbReference>
<feature type="compositionally biased region" description="Basic and acidic residues" evidence="7">
    <location>
        <begin position="191"/>
        <end position="220"/>
    </location>
</feature>
<comment type="similarity">
    <text evidence="2">Belongs to the TRAFAC class TrmE-Era-EngA-EngB-Septin-like GTPase superfamily. EngB GTPase family.</text>
</comment>
<dbReference type="OrthoDB" id="391988at2759"/>
<dbReference type="AlphaFoldDB" id="A0A4Y7LDB0"/>
<feature type="compositionally biased region" description="Basic and acidic residues" evidence="7">
    <location>
        <begin position="158"/>
        <end position="180"/>
    </location>
</feature>
<dbReference type="PANTHER" id="PTHR47560">
    <property type="entry name" value="EXPRESSED PROTEIN"/>
    <property type="match status" value="1"/>
</dbReference>
<dbReference type="SUPFAM" id="SSF52540">
    <property type="entry name" value="P-loop containing nucleoside triphosphate hydrolases"/>
    <property type="match status" value="1"/>
</dbReference>
<accession>A0A4Y7LDB0</accession>
<dbReference type="InterPro" id="IPR019987">
    <property type="entry name" value="GTP-bd_ribosome_bio_YsxC"/>
</dbReference>
<dbReference type="EMBL" id="CM010725">
    <property type="protein sequence ID" value="RZC82538.1"/>
    <property type="molecule type" value="Genomic_DNA"/>
</dbReference>
<evidence type="ECO:0000256" key="3">
    <source>
        <dbReference type="ARBA" id="ARBA00022723"/>
    </source>
</evidence>
<dbReference type="CDD" id="cd01876">
    <property type="entry name" value="YihA_EngB"/>
    <property type="match status" value="1"/>
</dbReference>
<feature type="compositionally biased region" description="Basic and acidic residues" evidence="7">
    <location>
        <begin position="112"/>
        <end position="132"/>
    </location>
</feature>
<dbReference type="InterPro" id="IPR027417">
    <property type="entry name" value="P-loop_NTPase"/>
</dbReference>
<dbReference type="STRING" id="3469.A0A4Y7LDB0"/>
<feature type="compositionally biased region" description="Basic and acidic residues" evidence="7">
    <location>
        <begin position="239"/>
        <end position="260"/>
    </location>
</feature>
<name>A0A4Y7LDB0_PAPSO</name>
<dbReference type="GO" id="GO:0005525">
    <property type="term" value="F:GTP binding"/>
    <property type="evidence" value="ECO:0007669"/>
    <property type="project" value="UniProtKB-KW"/>
</dbReference>
<dbReference type="OMA" id="GRYDKDD"/>
<evidence type="ECO:0000256" key="1">
    <source>
        <dbReference type="ARBA" id="ARBA00001946"/>
    </source>
</evidence>
<feature type="compositionally biased region" description="Polar residues" evidence="7">
    <location>
        <begin position="51"/>
        <end position="67"/>
    </location>
</feature>
<keyword evidence="10" id="KW-1185">Reference proteome</keyword>
<feature type="compositionally biased region" description="Basic and acidic residues" evidence="7">
    <location>
        <begin position="89"/>
        <end position="101"/>
    </location>
</feature>
<dbReference type="Proteomes" id="UP000316621">
    <property type="component" value="Chromosome 11"/>
</dbReference>
<feature type="compositionally biased region" description="Basic and acidic residues" evidence="7">
    <location>
        <begin position="277"/>
        <end position="291"/>
    </location>
</feature>
<dbReference type="PROSITE" id="PS51706">
    <property type="entry name" value="G_ENGB"/>
    <property type="match status" value="1"/>
</dbReference>
<reference evidence="9 10" key="1">
    <citation type="journal article" date="2018" name="Science">
        <title>The opium poppy genome and morphinan production.</title>
        <authorList>
            <person name="Guo L."/>
            <person name="Winzer T."/>
            <person name="Yang X."/>
            <person name="Li Y."/>
            <person name="Ning Z."/>
            <person name="He Z."/>
            <person name="Teodor R."/>
            <person name="Lu Y."/>
            <person name="Bowser T.A."/>
            <person name="Graham I.A."/>
            <person name="Ye K."/>
        </authorList>
    </citation>
    <scope>NUCLEOTIDE SEQUENCE [LARGE SCALE GENOMIC DNA]</scope>
    <source>
        <strain evidence="10">cv. HN1</strain>
        <tissue evidence="9">Leaves</tissue>
    </source>
</reference>
<gene>
    <name evidence="9" type="ORF">C5167_045325</name>
</gene>
<evidence type="ECO:0000256" key="2">
    <source>
        <dbReference type="ARBA" id="ARBA00009638"/>
    </source>
</evidence>
<evidence type="ECO:0000259" key="8">
    <source>
        <dbReference type="PROSITE" id="PS51706"/>
    </source>
</evidence>
<dbReference type="Gramene" id="RZC82538">
    <property type="protein sequence ID" value="RZC82538"/>
    <property type="gene ID" value="C5167_045325"/>
</dbReference>
<organism evidence="9 10">
    <name type="scientific">Papaver somniferum</name>
    <name type="common">Opium poppy</name>
    <dbReference type="NCBI Taxonomy" id="3469"/>
    <lineage>
        <taxon>Eukaryota</taxon>
        <taxon>Viridiplantae</taxon>
        <taxon>Streptophyta</taxon>
        <taxon>Embryophyta</taxon>
        <taxon>Tracheophyta</taxon>
        <taxon>Spermatophyta</taxon>
        <taxon>Magnoliopsida</taxon>
        <taxon>Ranunculales</taxon>
        <taxon>Papaveraceae</taxon>
        <taxon>Papaveroideae</taxon>
        <taxon>Papaver</taxon>
    </lineage>
</organism>
<keyword evidence="6" id="KW-0342">GTP-binding</keyword>
<comment type="cofactor">
    <cofactor evidence="1">
        <name>Mg(2+)</name>
        <dbReference type="ChEBI" id="CHEBI:18420"/>
    </cofactor>
</comment>
<sequence length="664" mass="75608">MSEEPRSKHKKLDRKVKFAVGKAKVSNKGFEGIENPTKKKENSKYERNFSRSDAQVNINGENKFSRSNSRDTKFLRLTTEKPGFNSKRVYGDRDINEEGNRNKSFTPRKGWKNFDDDDRKKLYGKKNSEREGFGQGGNTRRDGNGDSKFGGRSSLNRVEGRFRNEEGSDNNRIREFRSSRGDAGSDNSSFDGKRSSRRVESKFRNDDGNDNRFRSREKPAFKRVAVRGELGGRSYPNRVEGRFRNEEDSDGNNREFRSSRGDVGSENSSFRGKRSSGRVESRLRNDDVNDNKLWSREKPTFKRVATRAEGGKDGFKNKKQVIEKYGNKQQAEAAESLQKAEKRFLRYKKDKENAAEARVVKPKKKKMGIHSLDISNKRTDDSVSADGDTVEKKVDAQKDVELSQNAQFRAIQPSPSILKFVEDNFLGRRRLVEFQRAGYNIELPAPLDNVPFSTSTERERIEESAFRNKLDFFAAAKVSSSFPPVDLPEIAFAGRSNVGKSSLLNALTRQWGVVRTSDKPGHTQTINFFNLGKKLALVDLPGYGFAYAKEEVKDAWEELVQEYVSTRVGLKRVCLLIDTKWGMKPRDHELIDLMERSETNYQIVLTKTDVVFPIDVARRAMQIENTLKANKSLVQPVMMVSSQTGAGIRCLRTVLSKLSRLPKL</sequence>
<dbReference type="HAMAP" id="MF_00321">
    <property type="entry name" value="GTPase_EngB"/>
    <property type="match status" value="1"/>
</dbReference>
<keyword evidence="5" id="KW-0460">Magnesium</keyword>
<dbReference type="InterPro" id="IPR030393">
    <property type="entry name" value="G_ENGB_dom"/>
</dbReference>
<dbReference type="NCBIfam" id="TIGR03598">
    <property type="entry name" value="GTPase_YsxC"/>
    <property type="match status" value="1"/>
</dbReference>
<keyword evidence="4" id="KW-0547">Nucleotide-binding</keyword>
<evidence type="ECO:0000313" key="9">
    <source>
        <dbReference type="EMBL" id="RZC82538.1"/>
    </source>
</evidence>
<evidence type="ECO:0000313" key="10">
    <source>
        <dbReference type="Proteomes" id="UP000316621"/>
    </source>
</evidence>
<evidence type="ECO:0000256" key="7">
    <source>
        <dbReference type="SAM" id="MobiDB-lite"/>
    </source>
</evidence>
<protein>
    <recommendedName>
        <fullName evidence="8">EngB-type G domain-containing protein</fullName>
    </recommendedName>
</protein>
<dbReference type="GO" id="GO:0046872">
    <property type="term" value="F:metal ion binding"/>
    <property type="evidence" value="ECO:0007669"/>
    <property type="project" value="UniProtKB-KW"/>
</dbReference>
<feature type="domain" description="EngB-type G" evidence="8">
    <location>
        <begin position="486"/>
        <end position="661"/>
    </location>
</feature>
<evidence type="ECO:0000256" key="5">
    <source>
        <dbReference type="ARBA" id="ARBA00022842"/>
    </source>
</evidence>
<dbReference type="InterPro" id="IPR006073">
    <property type="entry name" value="GTP-bd"/>
</dbReference>
<evidence type="ECO:0000256" key="6">
    <source>
        <dbReference type="ARBA" id="ARBA00023134"/>
    </source>
</evidence>
<feature type="region of interest" description="Disordered" evidence="7">
    <location>
        <begin position="28"/>
        <end position="291"/>
    </location>
</feature>
<evidence type="ECO:0000256" key="4">
    <source>
        <dbReference type="ARBA" id="ARBA00022741"/>
    </source>
</evidence>
<keyword evidence="3" id="KW-0479">Metal-binding</keyword>
<proteinExistence type="inferred from homology"/>
<feature type="compositionally biased region" description="Basic and acidic residues" evidence="7">
    <location>
        <begin position="36"/>
        <end position="50"/>
    </location>
</feature>
<dbReference type="PANTHER" id="PTHR47560:SF1">
    <property type="entry name" value="EXPRESSED PROTEIN"/>
    <property type="match status" value="1"/>
</dbReference>